<dbReference type="GO" id="GO:0006357">
    <property type="term" value="P:regulation of transcription by RNA polymerase II"/>
    <property type="evidence" value="ECO:0007669"/>
    <property type="project" value="InterPro"/>
</dbReference>
<evidence type="ECO:0000256" key="1">
    <source>
        <dbReference type="ARBA" id="ARBA00004123"/>
    </source>
</evidence>
<keyword evidence="5" id="KW-0175">Coiled coil</keyword>
<evidence type="ECO:0008006" key="7">
    <source>
        <dbReference type="Google" id="ProtNLM"/>
    </source>
</evidence>
<evidence type="ECO:0000313" key="6">
    <source>
        <dbReference type="EMBL" id="CAE0529564.1"/>
    </source>
</evidence>
<evidence type="ECO:0000256" key="5">
    <source>
        <dbReference type="SAM" id="Coils"/>
    </source>
</evidence>
<evidence type="ECO:0000256" key="4">
    <source>
        <dbReference type="ARBA" id="ARBA00023242"/>
    </source>
</evidence>
<dbReference type="PANTHER" id="PTHR12434">
    <property type="entry name" value="MEDIATOR OF RNA POLYMERASE II TRANSCRIPTION SUBUNIT 22"/>
    <property type="match status" value="1"/>
</dbReference>
<dbReference type="AlphaFoldDB" id="A0A6V2M5E7"/>
<comment type="subcellular location">
    <subcellularLocation>
        <location evidence="1">Nucleus</location>
    </subcellularLocation>
</comment>
<dbReference type="GO" id="GO:0003712">
    <property type="term" value="F:transcription coregulator activity"/>
    <property type="evidence" value="ECO:0007669"/>
    <property type="project" value="InterPro"/>
</dbReference>
<evidence type="ECO:0000256" key="3">
    <source>
        <dbReference type="ARBA" id="ARBA00023163"/>
    </source>
</evidence>
<organism evidence="6">
    <name type="scientific">Emiliania huxleyi</name>
    <name type="common">Coccolithophore</name>
    <name type="synonym">Pontosphaera huxleyi</name>
    <dbReference type="NCBI Taxonomy" id="2903"/>
    <lineage>
        <taxon>Eukaryota</taxon>
        <taxon>Haptista</taxon>
        <taxon>Haptophyta</taxon>
        <taxon>Prymnesiophyceae</taxon>
        <taxon>Isochrysidales</taxon>
        <taxon>Noelaerhabdaceae</taxon>
        <taxon>Emiliania</taxon>
    </lineage>
</organism>
<feature type="coiled-coil region" evidence="5">
    <location>
        <begin position="93"/>
        <end position="124"/>
    </location>
</feature>
<proteinExistence type="predicted"/>
<keyword evidence="4" id="KW-0539">Nucleus</keyword>
<dbReference type="PANTHER" id="PTHR12434:SF6">
    <property type="entry name" value="MEDIATOR OF RNA POLYMERASE II TRANSCRIPTION SUBUNIT 22"/>
    <property type="match status" value="1"/>
</dbReference>
<protein>
    <recommendedName>
        <fullName evidence="7">Mediator of RNA polymerase II transcription subunit 22</fullName>
    </recommendedName>
</protein>
<accession>A0A6V2M5E7</accession>
<sequence>MDADDISEGHQRKRAERQLDDGIAAMLDQYSQLLLCARVRVPVQQGADELSASVASSALLQSADGLLSVAEGLTFEALLFDGGDGGETARAVSARERSAARDAERRLEAVRREAQAALRELEESYYSSARLLARGGGRDGGDE</sequence>
<reference evidence="6" key="1">
    <citation type="submission" date="2021-01" db="EMBL/GenBank/DDBJ databases">
        <authorList>
            <person name="Corre E."/>
            <person name="Pelletier E."/>
            <person name="Niang G."/>
            <person name="Scheremetjew M."/>
            <person name="Finn R."/>
            <person name="Kale V."/>
            <person name="Holt S."/>
            <person name="Cochrane G."/>
            <person name="Meng A."/>
            <person name="Brown T."/>
            <person name="Cohen L."/>
        </authorList>
    </citation>
    <scope>NUCLEOTIDE SEQUENCE</scope>
    <source>
        <strain evidence="6">379</strain>
    </source>
</reference>
<evidence type="ECO:0000256" key="2">
    <source>
        <dbReference type="ARBA" id="ARBA00023015"/>
    </source>
</evidence>
<keyword evidence="2" id="KW-0805">Transcription regulation</keyword>
<name>A0A6V2M5E7_EMIHU</name>
<dbReference type="InterPro" id="IPR009332">
    <property type="entry name" value="Med22"/>
</dbReference>
<keyword evidence="3" id="KW-0804">Transcription</keyword>
<dbReference type="GO" id="GO:0016592">
    <property type="term" value="C:mediator complex"/>
    <property type="evidence" value="ECO:0007669"/>
    <property type="project" value="InterPro"/>
</dbReference>
<dbReference type="EMBL" id="HBIR01007322">
    <property type="protein sequence ID" value="CAE0529564.1"/>
    <property type="molecule type" value="Transcribed_RNA"/>
</dbReference>
<gene>
    <name evidence="6" type="ORF">EHUX00137_LOCUS4988</name>
</gene>